<feature type="non-terminal residue" evidence="1">
    <location>
        <position position="1"/>
    </location>
</feature>
<organism evidence="1">
    <name type="scientific">uncultured Thermomicrobiales bacterium</name>
    <dbReference type="NCBI Taxonomy" id="1645740"/>
    <lineage>
        <taxon>Bacteria</taxon>
        <taxon>Pseudomonadati</taxon>
        <taxon>Thermomicrobiota</taxon>
        <taxon>Thermomicrobia</taxon>
        <taxon>Thermomicrobiales</taxon>
        <taxon>environmental samples</taxon>
    </lineage>
</organism>
<name>A0A6J4VU73_9BACT</name>
<protein>
    <submittedName>
        <fullName evidence="1">Uncharacterized protein</fullName>
    </submittedName>
</protein>
<dbReference type="AlphaFoldDB" id="A0A6J4VU73"/>
<feature type="non-terminal residue" evidence="1">
    <location>
        <position position="40"/>
    </location>
</feature>
<evidence type="ECO:0000313" key="1">
    <source>
        <dbReference type="EMBL" id="CAA9585074.1"/>
    </source>
</evidence>
<accession>A0A6J4VU73</accession>
<dbReference type="EMBL" id="CADCWL010000248">
    <property type="protein sequence ID" value="CAA9585074.1"/>
    <property type="molecule type" value="Genomic_DNA"/>
</dbReference>
<gene>
    <name evidence="1" type="ORF">AVDCRST_MAG19-4490</name>
</gene>
<proteinExistence type="predicted"/>
<sequence>APSTPRTWPPRPSGSVRLSRLAAAVEARRATRGVARASGL</sequence>
<reference evidence="1" key="1">
    <citation type="submission" date="2020-02" db="EMBL/GenBank/DDBJ databases">
        <authorList>
            <person name="Meier V. D."/>
        </authorList>
    </citation>
    <scope>NUCLEOTIDE SEQUENCE</scope>
    <source>
        <strain evidence="1">AVDCRST_MAG19</strain>
    </source>
</reference>